<dbReference type="AlphaFoldDB" id="A0A9W7FBI9"/>
<proteinExistence type="predicted"/>
<dbReference type="EMBL" id="BRXZ01000297">
    <property type="protein sequence ID" value="GMI09117.1"/>
    <property type="molecule type" value="Genomic_DNA"/>
</dbReference>
<protein>
    <submittedName>
        <fullName evidence="2">Uncharacterized protein</fullName>
    </submittedName>
</protein>
<gene>
    <name evidence="2" type="ORF">TrRE_jg8369</name>
</gene>
<evidence type="ECO:0000256" key="1">
    <source>
        <dbReference type="SAM" id="MobiDB-lite"/>
    </source>
</evidence>
<feature type="compositionally biased region" description="Low complexity" evidence="1">
    <location>
        <begin position="91"/>
        <end position="112"/>
    </location>
</feature>
<comment type="caution">
    <text evidence="2">The sequence shown here is derived from an EMBL/GenBank/DDBJ whole genome shotgun (WGS) entry which is preliminary data.</text>
</comment>
<reference evidence="2" key="1">
    <citation type="submission" date="2022-07" db="EMBL/GenBank/DDBJ databases">
        <title>Genome analysis of Parmales, a sister group of diatoms, reveals the evolutionary specialization of diatoms from phago-mixotrophs to photoautotrophs.</title>
        <authorList>
            <person name="Ban H."/>
            <person name="Sato S."/>
            <person name="Yoshikawa S."/>
            <person name="Kazumasa Y."/>
            <person name="Nakamura Y."/>
            <person name="Ichinomiya M."/>
            <person name="Saitoh K."/>
            <person name="Sato N."/>
            <person name="Blanc-Mathieu R."/>
            <person name="Endo H."/>
            <person name="Kuwata A."/>
            <person name="Ogata H."/>
        </authorList>
    </citation>
    <scope>NUCLEOTIDE SEQUENCE</scope>
</reference>
<evidence type="ECO:0000313" key="3">
    <source>
        <dbReference type="Proteomes" id="UP001165082"/>
    </source>
</evidence>
<keyword evidence="3" id="KW-1185">Reference proteome</keyword>
<dbReference type="OrthoDB" id="10401156at2759"/>
<organism evidence="2 3">
    <name type="scientific">Triparma retinervis</name>
    <dbReference type="NCBI Taxonomy" id="2557542"/>
    <lineage>
        <taxon>Eukaryota</taxon>
        <taxon>Sar</taxon>
        <taxon>Stramenopiles</taxon>
        <taxon>Ochrophyta</taxon>
        <taxon>Bolidophyceae</taxon>
        <taxon>Parmales</taxon>
        <taxon>Triparmaceae</taxon>
        <taxon>Triparma</taxon>
    </lineage>
</organism>
<feature type="region of interest" description="Disordered" evidence="1">
    <location>
        <begin position="82"/>
        <end position="160"/>
    </location>
</feature>
<dbReference type="Proteomes" id="UP001165082">
    <property type="component" value="Unassembled WGS sequence"/>
</dbReference>
<name>A0A9W7FBI9_9STRA</name>
<feature type="region of interest" description="Disordered" evidence="1">
    <location>
        <begin position="41"/>
        <end position="69"/>
    </location>
</feature>
<evidence type="ECO:0000313" key="2">
    <source>
        <dbReference type="EMBL" id="GMI09117.1"/>
    </source>
</evidence>
<accession>A0A9W7FBI9</accession>
<sequence length="212" mass="22299">MNGRTLGQTVREALTLFRSGGLTQSKANNLYNKALLLEQAARESTPVKKASLSRGSSREIVPPPSRPAVDVQAAALRISESKSAARRLKSKPAPAKSAASAKAPPQAPSSTKSPKRSRANSDPEEYRPSGSLKRRKPSMDESATASRPTGRQARKSAKALEPAFGVGDAIIVTRDGKEVSGVIMTADDSTGKVDIELDSGEQLFGVTAGDLC</sequence>